<dbReference type="HOGENOM" id="CLU_1589547_0_0_1"/>
<dbReference type="KEGG" id="gtt:GUITHDRAFT_148416"/>
<feature type="region of interest" description="Disordered" evidence="1">
    <location>
        <begin position="131"/>
        <end position="168"/>
    </location>
</feature>
<protein>
    <submittedName>
        <fullName evidence="2 3">Uncharacterized protein</fullName>
    </submittedName>
</protein>
<organism evidence="2">
    <name type="scientific">Guillardia theta (strain CCMP2712)</name>
    <name type="common">Cryptophyte</name>
    <dbReference type="NCBI Taxonomy" id="905079"/>
    <lineage>
        <taxon>Eukaryota</taxon>
        <taxon>Cryptophyceae</taxon>
        <taxon>Pyrenomonadales</taxon>
        <taxon>Geminigeraceae</taxon>
        <taxon>Guillardia</taxon>
    </lineage>
</organism>
<reference evidence="4" key="2">
    <citation type="submission" date="2012-11" db="EMBL/GenBank/DDBJ databases">
        <authorList>
            <person name="Kuo A."/>
            <person name="Curtis B.A."/>
            <person name="Tanifuji G."/>
            <person name="Burki F."/>
            <person name="Gruber A."/>
            <person name="Irimia M."/>
            <person name="Maruyama S."/>
            <person name="Arias M.C."/>
            <person name="Ball S.G."/>
            <person name="Gile G.H."/>
            <person name="Hirakawa Y."/>
            <person name="Hopkins J.F."/>
            <person name="Rensing S.A."/>
            <person name="Schmutz J."/>
            <person name="Symeonidi A."/>
            <person name="Elias M."/>
            <person name="Eveleigh R.J."/>
            <person name="Herman E.K."/>
            <person name="Klute M.J."/>
            <person name="Nakayama T."/>
            <person name="Obornik M."/>
            <person name="Reyes-Prieto A."/>
            <person name="Armbrust E.V."/>
            <person name="Aves S.J."/>
            <person name="Beiko R.G."/>
            <person name="Coutinho P."/>
            <person name="Dacks J.B."/>
            <person name="Durnford D.G."/>
            <person name="Fast N.M."/>
            <person name="Green B.R."/>
            <person name="Grisdale C."/>
            <person name="Hempe F."/>
            <person name="Henrissat B."/>
            <person name="Hoppner M.P."/>
            <person name="Ishida K.-I."/>
            <person name="Kim E."/>
            <person name="Koreny L."/>
            <person name="Kroth P.G."/>
            <person name="Liu Y."/>
            <person name="Malik S.-B."/>
            <person name="Maier U.G."/>
            <person name="McRose D."/>
            <person name="Mock T."/>
            <person name="Neilson J.A."/>
            <person name="Onodera N.T."/>
            <person name="Poole A.M."/>
            <person name="Pritham E.J."/>
            <person name="Richards T.A."/>
            <person name="Rocap G."/>
            <person name="Roy S.W."/>
            <person name="Sarai C."/>
            <person name="Schaack S."/>
            <person name="Shirato S."/>
            <person name="Slamovits C.H."/>
            <person name="Spencer D.F."/>
            <person name="Suzuki S."/>
            <person name="Worden A.Z."/>
            <person name="Zauner S."/>
            <person name="Barry K."/>
            <person name="Bell C."/>
            <person name="Bharti A.K."/>
            <person name="Crow J.A."/>
            <person name="Grimwood J."/>
            <person name="Kramer R."/>
            <person name="Lindquist E."/>
            <person name="Lucas S."/>
            <person name="Salamov A."/>
            <person name="McFadden G.I."/>
            <person name="Lane C.E."/>
            <person name="Keeling P.J."/>
            <person name="Gray M.W."/>
            <person name="Grigoriev I.V."/>
            <person name="Archibald J.M."/>
        </authorList>
    </citation>
    <scope>NUCLEOTIDE SEQUENCE</scope>
    <source>
        <strain evidence="4">CCMP2712</strain>
    </source>
</reference>
<dbReference type="GeneID" id="17289455"/>
<dbReference type="RefSeq" id="XP_005819722.1">
    <property type="nucleotide sequence ID" value="XM_005819665.1"/>
</dbReference>
<gene>
    <name evidence="2" type="ORF">GUITHDRAFT_148416</name>
</gene>
<accession>L1I9G7</accession>
<reference evidence="2 4" key="1">
    <citation type="journal article" date="2012" name="Nature">
        <title>Algal genomes reveal evolutionary mosaicism and the fate of nucleomorphs.</title>
        <authorList>
            <consortium name="DOE Joint Genome Institute"/>
            <person name="Curtis B.A."/>
            <person name="Tanifuji G."/>
            <person name="Burki F."/>
            <person name="Gruber A."/>
            <person name="Irimia M."/>
            <person name="Maruyama S."/>
            <person name="Arias M.C."/>
            <person name="Ball S.G."/>
            <person name="Gile G.H."/>
            <person name="Hirakawa Y."/>
            <person name="Hopkins J.F."/>
            <person name="Kuo A."/>
            <person name="Rensing S.A."/>
            <person name="Schmutz J."/>
            <person name="Symeonidi A."/>
            <person name="Elias M."/>
            <person name="Eveleigh R.J."/>
            <person name="Herman E.K."/>
            <person name="Klute M.J."/>
            <person name="Nakayama T."/>
            <person name="Obornik M."/>
            <person name="Reyes-Prieto A."/>
            <person name="Armbrust E.V."/>
            <person name="Aves S.J."/>
            <person name="Beiko R.G."/>
            <person name="Coutinho P."/>
            <person name="Dacks J.B."/>
            <person name="Durnford D.G."/>
            <person name="Fast N.M."/>
            <person name="Green B.R."/>
            <person name="Grisdale C.J."/>
            <person name="Hempel F."/>
            <person name="Henrissat B."/>
            <person name="Hoppner M.P."/>
            <person name="Ishida K."/>
            <person name="Kim E."/>
            <person name="Koreny L."/>
            <person name="Kroth P.G."/>
            <person name="Liu Y."/>
            <person name="Malik S.B."/>
            <person name="Maier U.G."/>
            <person name="McRose D."/>
            <person name="Mock T."/>
            <person name="Neilson J.A."/>
            <person name="Onodera N.T."/>
            <person name="Poole A.M."/>
            <person name="Pritham E.J."/>
            <person name="Richards T.A."/>
            <person name="Rocap G."/>
            <person name="Roy S.W."/>
            <person name="Sarai C."/>
            <person name="Schaack S."/>
            <person name="Shirato S."/>
            <person name="Slamovits C.H."/>
            <person name="Spencer D.F."/>
            <person name="Suzuki S."/>
            <person name="Worden A.Z."/>
            <person name="Zauner S."/>
            <person name="Barry K."/>
            <person name="Bell C."/>
            <person name="Bharti A.K."/>
            <person name="Crow J.A."/>
            <person name="Grimwood J."/>
            <person name="Kramer R."/>
            <person name="Lindquist E."/>
            <person name="Lucas S."/>
            <person name="Salamov A."/>
            <person name="McFadden G.I."/>
            <person name="Lane C.E."/>
            <person name="Keeling P.J."/>
            <person name="Gray M.W."/>
            <person name="Grigoriev I.V."/>
            <person name="Archibald J.M."/>
        </authorList>
    </citation>
    <scope>NUCLEOTIDE SEQUENCE</scope>
    <source>
        <strain evidence="2 4">CCMP2712</strain>
    </source>
</reference>
<dbReference type="PaxDb" id="55529-EKX32742"/>
<evidence type="ECO:0000313" key="3">
    <source>
        <dbReference type="EnsemblProtists" id="EKX32742"/>
    </source>
</evidence>
<reference evidence="3" key="3">
    <citation type="submission" date="2016-03" db="UniProtKB">
        <authorList>
            <consortium name="EnsemblProtists"/>
        </authorList>
    </citation>
    <scope>IDENTIFICATION</scope>
</reference>
<dbReference type="Proteomes" id="UP000011087">
    <property type="component" value="Unassembled WGS sequence"/>
</dbReference>
<sequence>MLIKLPTSFDGTSVAVTSTTSARQILVLASLLMLFSCHLTPVSIYGPDKLFLAAQVGWSYPTYSESPVGQMETYDNGAEEMKHKRSEIRWRLAKLSEQRAHRPRRVDSNSSVQCVNQWELDRQEMKDLDALYRQTDAASTPQELAQADDEGDAASVTRSQDLRACRLT</sequence>
<evidence type="ECO:0000313" key="2">
    <source>
        <dbReference type="EMBL" id="EKX32742.1"/>
    </source>
</evidence>
<dbReference type="EMBL" id="JH993174">
    <property type="protein sequence ID" value="EKX32742.1"/>
    <property type="molecule type" value="Genomic_DNA"/>
</dbReference>
<dbReference type="EnsemblProtists" id="EKX32742">
    <property type="protein sequence ID" value="EKX32742"/>
    <property type="gene ID" value="GUITHDRAFT_148416"/>
</dbReference>
<proteinExistence type="predicted"/>
<keyword evidence="4" id="KW-1185">Reference proteome</keyword>
<name>L1I9G7_GUITC</name>
<evidence type="ECO:0000313" key="4">
    <source>
        <dbReference type="Proteomes" id="UP000011087"/>
    </source>
</evidence>
<dbReference type="AlphaFoldDB" id="L1I9G7"/>
<evidence type="ECO:0000256" key="1">
    <source>
        <dbReference type="SAM" id="MobiDB-lite"/>
    </source>
</evidence>